<name>A0A6N2W4J1_CITAM</name>
<dbReference type="AlphaFoldDB" id="A0A6N2W4J1"/>
<reference evidence="1" key="1">
    <citation type="submission" date="2019-11" db="EMBL/GenBank/DDBJ databases">
        <authorList>
            <person name="Feng L."/>
        </authorList>
    </citation>
    <scope>NUCLEOTIDE SEQUENCE</scope>
    <source>
        <strain evidence="1">CAmalonaticusLFYP1</strain>
    </source>
</reference>
<gene>
    <name evidence="1" type="ORF">CALFYP1_04295</name>
</gene>
<dbReference type="RefSeq" id="WP_156595479.1">
    <property type="nucleotide sequence ID" value="NZ_CACRTI010000004.1"/>
</dbReference>
<accession>A0A6N2W4J1</accession>
<evidence type="ECO:0000313" key="1">
    <source>
        <dbReference type="EMBL" id="VYT37614.1"/>
    </source>
</evidence>
<organism evidence="1">
    <name type="scientific">Citrobacter amalonaticus</name>
    <dbReference type="NCBI Taxonomy" id="35703"/>
    <lineage>
        <taxon>Bacteria</taxon>
        <taxon>Pseudomonadati</taxon>
        <taxon>Pseudomonadota</taxon>
        <taxon>Gammaproteobacteria</taxon>
        <taxon>Enterobacterales</taxon>
        <taxon>Enterobacteriaceae</taxon>
        <taxon>Citrobacter</taxon>
    </lineage>
</organism>
<dbReference type="EMBL" id="CACRTI010000004">
    <property type="protein sequence ID" value="VYT37614.1"/>
    <property type="molecule type" value="Genomic_DNA"/>
</dbReference>
<protein>
    <submittedName>
        <fullName evidence="1">Uncharacterized protein</fullName>
    </submittedName>
</protein>
<sequence length="79" mass="9400">MDYKDAIFREDAMEYLIKHYSGFPDDIQAGPSRNVSDRIFKDWRWVRCLDGEIVFANCIQECITSNDFTVRKETMRIEV</sequence>
<proteinExistence type="predicted"/>